<dbReference type="STRING" id="743788.S8FA87"/>
<dbReference type="eggNOG" id="ENOG502R6JX">
    <property type="taxonomic scope" value="Eukaryota"/>
</dbReference>
<gene>
    <name evidence="1" type="ORF">FOMPIDRAFT_1032833</name>
</gene>
<evidence type="ECO:0008006" key="3">
    <source>
        <dbReference type="Google" id="ProtNLM"/>
    </source>
</evidence>
<dbReference type="EMBL" id="KE504205">
    <property type="protein sequence ID" value="EPS95529.1"/>
    <property type="molecule type" value="Genomic_DNA"/>
</dbReference>
<dbReference type="HOGENOM" id="CLU_030046_0_1_1"/>
<keyword evidence="2" id="KW-1185">Reference proteome</keyword>
<protein>
    <recommendedName>
        <fullName evidence="3">Geranylgeranyl pyrophosphate synthetase</fullName>
    </recommendedName>
</protein>
<dbReference type="PANTHER" id="PTHR35179">
    <property type="entry name" value="PROTEIN CBG02620"/>
    <property type="match status" value="1"/>
</dbReference>
<evidence type="ECO:0000313" key="2">
    <source>
        <dbReference type="Proteomes" id="UP000015241"/>
    </source>
</evidence>
<evidence type="ECO:0000313" key="1">
    <source>
        <dbReference type="EMBL" id="EPS95529.1"/>
    </source>
</evidence>
<accession>S8FA87</accession>
<dbReference type="OrthoDB" id="420564at2759"/>
<dbReference type="PANTHER" id="PTHR35179:SF2">
    <property type="entry name" value="START DOMAIN-CONTAINING PROTEIN"/>
    <property type="match status" value="1"/>
</dbReference>
<dbReference type="AlphaFoldDB" id="S8FA87"/>
<dbReference type="Proteomes" id="UP000015241">
    <property type="component" value="Unassembled WGS sequence"/>
</dbReference>
<reference evidence="1 2" key="1">
    <citation type="journal article" date="2012" name="Science">
        <title>The Paleozoic origin of enzymatic lignin decomposition reconstructed from 31 fungal genomes.</title>
        <authorList>
            <person name="Floudas D."/>
            <person name="Binder M."/>
            <person name="Riley R."/>
            <person name="Barry K."/>
            <person name="Blanchette R.A."/>
            <person name="Henrissat B."/>
            <person name="Martinez A.T."/>
            <person name="Otillar R."/>
            <person name="Spatafora J.W."/>
            <person name="Yadav J.S."/>
            <person name="Aerts A."/>
            <person name="Benoit I."/>
            <person name="Boyd A."/>
            <person name="Carlson A."/>
            <person name="Copeland A."/>
            <person name="Coutinho P.M."/>
            <person name="de Vries R.P."/>
            <person name="Ferreira P."/>
            <person name="Findley K."/>
            <person name="Foster B."/>
            <person name="Gaskell J."/>
            <person name="Glotzer D."/>
            <person name="Gorecki P."/>
            <person name="Heitman J."/>
            <person name="Hesse C."/>
            <person name="Hori C."/>
            <person name="Igarashi K."/>
            <person name="Jurgens J.A."/>
            <person name="Kallen N."/>
            <person name="Kersten P."/>
            <person name="Kohler A."/>
            <person name="Kuees U."/>
            <person name="Kumar T.K.A."/>
            <person name="Kuo A."/>
            <person name="LaButti K."/>
            <person name="Larrondo L.F."/>
            <person name="Lindquist E."/>
            <person name="Ling A."/>
            <person name="Lombard V."/>
            <person name="Lucas S."/>
            <person name="Lundell T."/>
            <person name="Martin R."/>
            <person name="McLaughlin D.J."/>
            <person name="Morgenstern I."/>
            <person name="Morin E."/>
            <person name="Murat C."/>
            <person name="Nagy L.G."/>
            <person name="Nolan M."/>
            <person name="Ohm R.A."/>
            <person name="Patyshakuliyeva A."/>
            <person name="Rokas A."/>
            <person name="Ruiz-Duenas F.J."/>
            <person name="Sabat G."/>
            <person name="Salamov A."/>
            <person name="Samejima M."/>
            <person name="Schmutz J."/>
            <person name="Slot J.C."/>
            <person name="St John F."/>
            <person name="Stenlid J."/>
            <person name="Sun H."/>
            <person name="Sun S."/>
            <person name="Syed K."/>
            <person name="Tsang A."/>
            <person name="Wiebenga A."/>
            <person name="Young D."/>
            <person name="Pisabarro A."/>
            <person name="Eastwood D.C."/>
            <person name="Martin F."/>
            <person name="Cullen D."/>
            <person name="Grigoriev I.V."/>
            <person name="Hibbett D.S."/>
        </authorList>
    </citation>
    <scope>NUCLEOTIDE SEQUENCE</scope>
    <source>
        <strain evidence="2">FP-58527</strain>
    </source>
</reference>
<name>S8FA87_FOMSC</name>
<sequence length="395" mass="44470">MSLPMQHGLHYEVVAVVNKPTTVPDADVNIEHLTYVGSYNWVDMAKPTIVVPGSPTYWRDRPFPYQVPMDTQEQFVDQAGDRMGSQPLYPLIRAVDLMTEARGEEFDWGTVDFVADRNSLRKLLSWVQGKAGAKAFKIATQLAGKHTVLLSRWEARTREAVGHWPINFQRESTHKAPGCENIPTISHHRVVRYNFGSIDMVVRFSVDACTRPSAHEKSDDSGENAARNDADTLSSILSNMHVSEEVGQDIEVDTAASTPELDVIRGGTPVAQSSLIEITTRTERNAQAYNWIDTYPQLYFSQTAYRYMAIHNSGLFREVRKCALDGPRSEAIRKKLQGDFRALASALKTIQDLVIQHGEQGRLTLVFQDGTLRAFQRKSRESCLPDAMLRRFEGE</sequence>
<organism evidence="1 2">
    <name type="scientific">Fomitopsis schrenkii</name>
    <name type="common">Brown rot fungus</name>
    <dbReference type="NCBI Taxonomy" id="2126942"/>
    <lineage>
        <taxon>Eukaryota</taxon>
        <taxon>Fungi</taxon>
        <taxon>Dikarya</taxon>
        <taxon>Basidiomycota</taxon>
        <taxon>Agaricomycotina</taxon>
        <taxon>Agaricomycetes</taxon>
        <taxon>Polyporales</taxon>
        <taxon>Fomitopsis</taxon>
    </lineage>
</organism>
<dbReference type="InParanoid" id="S8FA87"/>
<proteinExistence type="predicted"/>